<dbReference type="Gene3D" id="1.25.40.10">
    <property type="entry name" value="Tetratricopeptide repeat domain"/>
    <property type="match status" value="3"/>
</dbReference>
<dbReference type="PANTHER" id="PTHR19959:SF119">
    <property type="entry name" value="FUNGAL LIPASE-LIKE DOMAIN-CONTAINING PROTEIN"/>
    <property type="match status" value="1"/>
</dbReference>
<dbReference type="InterPro" id="IPR024983">
    <property type="entry name" value="CHAT_dom"/>
</dbReference>
<dbReference type="InterPro" id="IPR011990">
    <property type="entry name" value="TPR-like_helical_dom_sf"/>
</dbReference>
<dbReference type="AlphaFoldDB" id="A0A9W8PZU8"/>
<reference evidence="2" key="1">
    <citation type="submission" date="2022-10" db="EMBL/GenBank/DDBJ databases">
        <title>Fusarium specimens isolated from Avocado Roots.</title>
        <authorList>
            <person name="Stajich J."/>
            <person name="Roper C."/>
            <person name="Heimlech-Rivalta G."/>
        </authorList>
    </citation>
    <scope>NUCLEOTIDE SEQUENCE</scope>
    <source>
        <strain evidence="2">CF00143</strain>
    </source>
</reference>
<protein>
    <recommendedName>
        <fullName evidence="1">CHAT domain-containing protein</fullName>
    </recommendedName>
</protein>
<dbReference type="OrthoDB" id="9991317at2759"/>
<dbReference type="Pfam" id="PF13374">
    <property type="entry name" value="TPR_10"/>
    <property type="match status" value="1"/>
</dbReference>
<dbReference type="SUPFAM" id="SSF48452">
    <property type="entry name" value="TPR-like"/>
    <property type="match status" value="3"/>
</dbReference>
<organism evidence="2 3">
    <name type="scientific">Fusarium irregulare</name>
    <dbReference type="NCBI Taxonomy" id="2494466"/>
    <lineage>
        <taxon>Eukaryota</taxon>
        <taxon>Fungi</taxon>
        <taxon>Dikarya</taxon>
        <taxon>Ascomycota</taxon>
        <taxon>Pezizomycotina</taxon>
        <taxon>Sordariomycetes</taxon>
        <taxon>Hypocreomycetidae</taxon>
        <taxon>Hypocreales</taxon>
        <taxon>Nectriaceae</taxon>
        <taxon>Fusarium</taxon>
        <taxon>Fusarium incarnatum-equiseti species complex</taxon>
    </lineage>
</organism>
<evidence type="ECO:0000313" key="2">
    <source>
        <dbReference type="EMBL" id="KAJ4022663.1"/>
    </source>
</evidence>
<keyword evidence="3" id="KW-1185">Reference proteome</keyword>
<accession>A0A9W8PZU8</accession>
<evidence type="ECO:0000259" key="1">
    <source>
        <dbReference type="Pfam" id="PF12770"/>
    </source>
</evidence>
<proteinExistence type="predicted"/>
<dbReference type="Pfam" id="PF12770">
    <property type="entry name" value="CHAT"/>
    <property type="match status" value="1"/>
</dbReference>
<dbReference type="Gene3D" id="1.20.120.660">
    <property type="entry name" value="IL-4 antagonist (De novo design) like domain"/>
    <property type="match status" value="1"/>
</dbReference>
<sequence length="1241" mass="138619">MSDIDQVNEAIQDARRALDQKPWDHHERAAYLDELGVALGDRFSITRDTDDLEEAIQVSREAVSNTPVDSPNRAGRLSNYGIRLAERYSLTEEVGDIQDAISVMRQVLELTPDDDPDRAMYLNNLGTALADQHNQTSSLADLDESIEITQQAINSAVGDDSDLPMYLNSLALRLGDRYKRTGEGSDLDNALNAIRDAINLSPDDSSDQGLYLNTLAIQLGHQYSRTGEMDYLYQSIRVAQDIVNTTPFDDPDRPMYLNNLGLSLGELYSVVYEDSYIDNAIMALTEALSLVPEDSKKQAIYMHDLGNQFGRKYSKTGAATDFENCLRFIRKAIALVTTDHPDRAGWLNNLGVRLGEGYLRGDTTDIEEAIQITQEAIKTTKVATDKAMYLCNLGNRLGEKYSRTGDTADIDNAIEVTQQAINLSPVNSVARATCLLSLGNRFGDKYDAEGVKGYLDESVRTLQQAANMMPENHPDKATVLNSLSVRLAARYASISAIQDLDSVVGILERAITMTPKVSPTRALYLHNLGVALDDRYTRMRSPADLDEAIRLSREAVEITPNNHPNRAMYLHGLATRLGDRYSRESAGSMSDLDNVIQAAVEAVNATPTVHTRRPVYLNSLGIRFMERYRRQNTRTDLDKAIQALQEVVSTMPESHPERARYLVNLGTGLDLRYAITDEHADHEGSLSQFQTALRDPNAPTLDRIAAGIAILQICSTTLDWEQVHEALEIAVSLVPKLTARSLENPDKQHLLGQVVGLASNAAAAALHAGRGPVVALKFLEQGRGVLATALEEMRTDVIELQARYPELSRRFVALRDELDTPVAHDTFVPDGFDQQARASRRYDAGNKLDDLIAEIQQQPGFEEFLDAPTETELMAAAEYGPIVVINTSEYRCDAILVEQHQVRSVTLPNDLEQEARNRDPRTMETLEWLWDTVAHRILDALGFTHRHNSSLEKWPRIWWVATGIMTKFPLHAAGRHDDASASVLDRVMSTYSSSIRTIIQSRRRGQRETASDPSQALLVAMEHTPQQASLPFAAREIEVIRHLVKEMFLEPIEPGQHKDDVMTHLARCKVFHFAGHGHTDSHDPMRSRLLLQDRKENPLTVANLLEINLRKHLPFLAYLSACGTGQIKDKKYVDESIHLISACQLAGFRHVIGTLWEVNDELCVDMARITYEGMRDGCLTDESVCRGLHKATRQLRDLWRNTFMSSVESSAADGDRRLRDAIACDDEMGPLHWVPYVHFGV</sequence>
<name>A0A9W8PZU8_9HYPO</name>
<dbReference type="Proteomes" id="UP001152130">
    <property type="component" value="Unassembled WGS sequence"/>
</dbReference>
<gene>
    <name evidence="2" type="ORF">NW766_001707</name>
</gene>
<dbReference type="PANTHER" id="PTHR19959">
    <property type="entry name" value="KINESIN LIGHT CHAIN"/>
    <property type="match status" value="1"/>
</dbReference>
<evidence type="ECO:0000313" key="3">
    <source>
        <dbReference type="Proteomes" id="UP001152130"/>
    </source>
</evidence>
<comment type="caution">
    <text evidence="2">The sequence shown here is derived from an EMBL/GenBank/DDBJ whole genome shotgun (WGS) entry which is preliminary data.</text>
</comment>
<feature type="domain" description="CHAT" evidence="1">
    <location>
        <begin position="924"/>
        <end position="1240"/>
    </location>
</feature>
<dbReference type="EMBL" id="JAPDHF010000002">
    <property type="protein sequence ID" value="KAJ4022663.1"/>
    <property type="molecule type" value="Genomic_DNA"/>
</dbReference>